<keyword evidence="5 9" id="KW-0067">ATP-binding</keyword>
<dbReference type="CDD" id="cd00712">
    <property type="entry name" value="AsnB"/>
    <property type="match status" value="1"/>
</dbReference>
<evidence type="ECO:0000256" key="9">
    <source>
        <dbReference type="PIRSR" id="PIRSR001589-2"/>
    </source>
</evidence>
<dbReference type="NCBIfam" id="TIGR01536">
    <property type="entry name" value="asn_synth_AEB"/>
    <property type="match status" value="1"/>
</dbReference>
<evidence type="ECO:0000256" key="7">
    <source>
        <dbReference type="ARBA" id="ARBA00048741"/>
    </source>
</evidence>
<reference evidence="12" key="1">
    <citation type="journal article" date="2014" name="Int. J. Syst. Evol. Microbiol.">
        <title>Complete genome sequence of Corynebacterium casei LMG S-19264T (=DSM 44701T), isolated from a smear-ripened cheese.</title>
        <authorList>
            <consortium name="US DOE Joint Genome Institute (JGI-PGF)"/>
            <person name="Walter F."/>
            <person name="Albersmeier A."/>
            <person name="Kalinowski J."/>
            <person name="Ruckert C."/>
        </authorList>
    </citation>
    <scope>NUCLEOTIDE SEQUENCE</scope>
    <source>
        <strain evidence="12">CGMCC 1.15290</strain>
    </source>
</reference>
<dbReference type="PROSITE" id="PS51278">
    <property type="entry name" value="GATASE_TYPE_2"/>
    <property type="match status" value="1"/>
</dbReference>
<dbReference type="Pfam" id="PF00733">
    <property type="entry name" value="Asn_synthase"/>
    <property type="match status" value="1"/>
</dbReference>
<evidence type="ECO:0000256" key="2">
    <source>
        <dbReference type="ARBA" id="ARBA00005752"/>
    </source>
</evidence>
<evidence type="ECO:0000256" key="8">
    <source>
        <dbReference type="PIRSR" id="PIRSR001589-1"/>
    </source>
</evidence>
<keyword evidence="4 9" id="KW-0547">Nucleotide-binding</keyword>
<dbReference type="InterPro" id="IPR001962">
    <property type="entry name" value="Asn_synthase"/>
</dbReference>
<dbReference type="GO" id="GO:0005524">
    <property type="term" value="F:ATP binding"/>
    <property type="evidence" value="ECO:0007669"/>
    <property type="project" value="UniProtKB-KW"/>
</dbReference>
<dbReference type="InterPro" id="IPR033738">
    <property type="entry name" value="AsnB_N"/>
</dbReference>
<dbReference type="InterPro" id="IPR029055">
    <property type="entry name" value="Ntn_hydrolases_N"/>
</dbReference>
<dbReference type="PANTHER" id="PTHR43284">
    <property type="entry name" value="ASPARAGINE SYNTHETASE (GLUTAMINE-HYDROLYZING)"/>
    <property type="match status" value="1"/>
</dbReference>
<organism evidence="12 13">
    <name type="scientific">Filimonas zeae</name>
    <dbReference type="NCBI Taxonomy" id="1737353"/>
    <lineage>
        <taxon>Bacteria</taxon>
        <taxon>Pseudomonadati</taxon>
        <taxon>Bacteroidota</taxon>
        <taxon>Chitinophagia</taxon>
        <taxon>Chitinophagales</taxon>
        <taxon>Chitinophagaceae</taxon>
        <taxon>Filimonas</taxon>
    </lineage>
</organism>
<dbReference type="PANTHER" id="PTHR43284:SF1">
    <property type="entry name" value="ASPARAGINE SYNTHETASE"/>
    <property type="match status" value="1"/>
</dbReference>
<reference evidence="12" key="2">
    <citation type="submission" date="2020-09" db="EMBL/GenBank/DDBJ databases">
        <authorList>
            <person name="Sun Q."/>
            <person name="Zhou Y."/>
        </authorList>
    </citation>
    <scope>NUCLEOTIDE SEQUENCE</scope>
    <source>
        <strain evidence="12">CGMCC 1.15290</strain>
    </source>
</reference>
<dbReference type="AlphaFoldDB" id="A0A917INE2"/>
<dbReference type="InterPro" id="IPR006426">
    <property type="entry name" value="Asn_synth_AEB"/>
</dbReference>
<evidence type="ECO:0000256" key="5">
    <source>
        <dbReference type="ARBA" id="ARBA00022840"/>
    </source>
</evidence>
<evidence type="ECO:0000259" key="11">
    <source>
        <dbReference type="PROSITE" id="PS51278"/>
    </source>
</evidence>
<dbReference type="Pfam" id="PF13537">
    <property type="entry name" value="GATase_7"/>
    <property type="match status" value="1"/>
</dbReference>
<dbReference type="EMBL" id="BMIB01000001">
    <property type="protein sequence ID" value="GGH58578.1"/>
    <property type="molecule type" value="Genomic_DNA"/>
</dbReference>
<dbReference type="GO" id="GO:0004066">
    <property type="term" value="F:asparagine synthase (glutamine-hydrolyzing) activity"/>
    <property type="evidence" value="ECO:0007669"/>
    <property type="project" value="UniProtKB-EC"/>
</dbReference>
<keyword evidence="13" id="KW-1185">Reference proteome</keyword>
<dbReference type="Gene3D" id="3.40.50.620">
    <property type="entry name" value="HUPs"/>
    <property type="match status" value="1"/>
</dbReference>
<dbReference type="Proteomes" id="UP000627292">
    <property type="component" value="Unassembled WGS sequence"/>
</dbReference>
<dbReference type="SUPFAM" id="SSF56235">
    <property type="entry name" value="N-terminal nucleophile aminohydrolases (Ntn hydrolases)"/>
    <property type="match status" value="1"/>
</dbReference>
<evidence type="ECO:0000256" key="1">
    <source>
        <dbReference type="ARBA" id="ARBA00005187"/>
    </source>
</evidence>
<dbReference type="GO" id="GO:0006529">
    <property type="term" value="P:asparagine biosynthetic process"/>
    <property type="evidence" value="ECO:0007669"/>
    <property type="project" value="UniProtKB-KW"/>
</dbReference>
<keyword evidence="6 8" id="KW-0315">Glutamine amidotransferase</keyword>
<dbReference type="InterPro" id="IPR017932">
    <property type="entry name" value="GATase_2_dom"/>
</dbReference>
<dbReference type="SUPFAM" id="SSF52402">
    <property type="entry name" value="Adenine nucleotide alpha hydrolases-like"/>
    <property type="match status" value="1"/>
</dbReference>
<comment type="pathway">
    <text evidence="1">Amino-acid biosynthesis; L-asparagine biosynthesis; L-asparagine from L-aspartate (L-Gln route): step 1/1.</text>
</comment>
<evidence type="ECO:0000256" key="10">
    <source>
        <dbReference type="PIRSR" id="PIRSR001589-3"/>
    </source>
</evidence>
<comment type="caution">
    <text evidence="12">The sequence shown here is derived from an EMBL/GenBank/DDBJ whole genome shotgun (WGS) entry which is preliminary data.</text>
</comment>
<name>A0A917INE2_9BACT</name>
<protein>
    <recommendedName>
        <fullName evidence="3">asparagine synthase (glutamine-hydrolyzing)</fullName>
        <ecNumber evidence="3">6.3.5.4</ecNumber>
    </recommendedName>
</protein>
<keyword evidence="8" id="KW-0028">Amino-acid biosynthesis</keyword>
<keyword evidence="8" id="KW-0061">Asparagine biosynthesis</keyword>
<dbReference type="EC" id="6.3.5.4" evidence="3"/>
<accession>A0A917INE2</accession>
<gene>
    <name evidence="12" type="ORF">GCM10011379_04430</name>
</gene>
<feature type="site" description="Important for beta-aspartyl-AMP intermediate formation" evidence="10">
    <location>
        <position position="372"/>
    </location>
</feature>
<dbReference type="InterPro" id="IPR014729">
    <property type="entry name" value="Rossmann-like_a/b/a_fold"/>
</dbReference>
<evidence type="ECO:0000256" key="6">
    <source>
        <dbReference type="ARBA" id="ARBA00022962"/>
    </source>
</evidence>
<dbReference type="Gene3D" id="3.60.20.10">
    <property type="entry name" value="Glutamine Phosphoribosylpyrophosphate, subunit 1, domain 1"/>
    <property type="match status" value="1"/>
</dbReference>
<dbReference type="RefSeq" id="WP_188950287.1">
    <property type="nucleotide sequence ID" value="NZ_BMIB01000001.1"/>
</dbReference>
<evidence type="ECO:0000313" key="13">
    <source>
        <dbReference type="Proteomes" id="UP000627292"/>
    </source>
</evidence>
<feature type="active site" description="For GATase activity" evidence="8">
    <location>
        <position position="2"/>
    </location>
</feature>
<proteinExistence type="inferred from homology"/>
<sequence>MCGIGGILFSADAPAVLQQKIKQLGNKQQHRGPDGRSEWQAGNHALCHQRLALLDAAGGTQPFTDNSGRYLIVYNGELYNHAALRKQLEPQYQFTTRCDTEVVLAAYIRWGEKCLGHFNGMFAFLIWDTLTESAFAARDQAGIKPFVYCRQQQSFLFASEQKALLAVLNSRPALNEYALAEYVIAPYLSGDHLNLFQDIHFLQPGTFLRITRQHVTTHTWYRFQWQHPHIPEATLTQQVATALQQSVTQCLQADVPVGLFLSGGLDSSLLAGIAAHTGVKPDAYTITFNNHQHITFDPTTIVNSDDLPWATRLAQQLQLPFTTVQAQHTSLQESLRQLAIINCRIPVWEQEFSQHFLSKAAATRNKAVLVGDAADETNYGYFFLLNNAVNHSPLALLQWFGADKRVQLMQPRLQKTLQPLTWLDAHYKALACAEGLQFGKNEQENILAMSAVVRSRWLQRLLHNGDIHTMHFGLEARVPFANRNVLDAVSQVTPASGFKNGQEKYIIRQAATRWLAEDFSFRKKSALPRDPRLGKAYQPILKSLLQPNSSFIHTWLNKPALEALCNQQTITENDRMMLFNMISLLNWAQEYAA</sequence>
<comment type="similarity">
    <text evidence="2">Belongs to the asparagine synthetase family.</text>
</comment>
<evidence type="ECO:0000313" key="12">
    <source>
        <dbReference type="EMBL" id="GGH58578.1"/>
    </source>
</evidence>
<feature type="domain" description="Glutamine amidotransferase type-2" evidence="11">
    <location>
        <begin position="2"/>
        <end position="213"/>
    </location>
</feature>
<feature type="binding site" evidence="9">
    <location>
        <position position="99"/>
    </location>
    <ligand>
        <name>L-glutamine</name>
        <dbReference type="ChEBI" id="CHEBI:58359"/>
    </ligand>
</feature>
<comment type="catalytic activity">
    <reaction evidence="7">
        <text>L-aspartate + L-glutamine + ATP + H2O = L-asparagine + L-glutamate + AMP + diphosphate + H(+)</text>
        <dbReference type="Rhea" id="RHEA:12228"/>
        <dbReference type="ChEBI" id="CHEBI:15377"/>
        <dbReference type="ChEBI" id="CHEBI:15378"/>
        <dbReference type="ChEBI" id="CHEBI:29985"/>
        <dbReference type="ChEBI" id="CHEBI:29991"/>
        <dbReference type="ChEBI" id="CHEBI:30616"/>
        <dbReference type="ChEBI" id="CHEBI:33019"/>
        <dbReference type="ChEBI" id="CHEBI:58048"/>
        <dbReference type="ChEBI" id="CHEBI:58359"/>
        <dbReference type="ChEBI" id="CHEBI:456215"/>
        <dbReference type="EC" id="6.3.5.4"/>
    </reaction>
</comment>
<dbReference type="CDD" id="cd01991">
    <property type="entry name" value="Asn_synthase_B_C"/>
    <property type="match status" value="1"/>
</dbReference>
<dbReference type="PIRSF" id="PIRSF001589">
    <property type="entry name" value="Asn_synthetase_glu-h"/>
    <property type="match status" value="1"/>
</dbReference>
<evidence type="ECO:0000256" key="3">
    <source>
        <dbReference type="ARBA" id="ARBA00012737"/>
    </source>
</evidence>
<evidence type="ECO:0000256" key="4">
    <source>
        <dbReference type="ARBA" id="ARBA00022741"/>
    </source>
</evidence>
<dbReference type="InterPro" id="IPR051786">
    <property type="entry name" value="ASN_synthetase/amidase"/>
</dbReference>